<keyword evidence="1" id="KW-0614">Plasmid</keyword>
<proteinExistence type="predicted"/>
<evidence type="ECO:0000313" key="1">
    <source>
        <dbReference type="EMBL" id="QBM91376.1"/>
    </source>
</evidence>
<dbReference type="EMBL" id="MK356557">
    <property type="protein sequence ID" value="QBM91376.1"/>
    <property type="molecule type" value="Genomic_DNA"/>
</dbReference>
<gene>
    <name evidence="1" type="ORF">NNIBIDOC_00043</name>
</gene>
<accession>A0A482ETM6</accession>
<name>A0A482ETM6_SALSP</name>
<sequence>MTISVLDRLEIRVKSYRIMQAQKYASKRVAIGKQLLMNAEIGHGDCRATGSGTATTD</sequence>
<geneLocation type="plasmid" evidence="1">
    <name>pSa1423-90k</name>
</geneLocation>
<dbReference type="AlphaFoldDB" id="A0A482ETM6"/>
<protein>
    <submittedName>
        <fullName evidence="1">Uncharacterized protein</fullName>
    </submittedName>
</protein>
<organism evidence="1">
    <name type="scientific">Salmonella sp</name>
    <dbReference type="NCBI Taxonomy" id="599"/>
    <lineage>
        <taxon>Bacteria</taxon>
        <taxon>Pseudomonadati</taxon>
        <taxon>Pseudomonadota</taxon>
        <taxon>Gammaproteobacteria</taxon>
        <taxon>Enterobacterales</taxon>
        <taxon>Enterobacteriaceae</taxon>
        <taxon>Salmonella</taxon>
    </lineage>
</organism>
<dbReference type="RefSeq" id="WP_225312466.1">
    <property type="nucleotide sequence ID" value="NZ_MK356557.1"/>
</dbReference>
<reference evidence="1" key="1">
    <citation type="submission" date="2019-01" db="EMBL/GenBank/DDBJ databases">
        <title>Salmonella strain 1423 plasmid sequences.</title>
        <authorList>
            <person name="Chen K."/>
            <person name="Chen S."/>
        </authorList>
    </citation>
    <scope>NUCLEOTIDE SEQUENCE</scope>
    <source>
        <strain evidence="1">Sa1423</strain>
        <plasmid evidence="1">pSa1423-90k</plasmid>
    </source>
</reference>